<keyword evidence="1" id="KW-0732">Signal</keyword>
<dbReference type="EMBL" id="JAYGJQ010000002">
    <property type="protein sequence ID" value="MEA9356646.1"/>
    <property type="molecule type" value="Genomic_DNA"/>
</dbReference>
<feature type="signal peptide" evidence="1">
    <location>
        <begin position="1"/>
        <end position="19"/>
    </location>
</feature>
<dbReference type="Proteomes" id="UP001302274">
    <property type="component" value="Unassembled WGS sequence"/>
</dbReference>
<evidence type="ECO:0000313" key="3">
    <source>
        <dbReference type="Proteomes" id="UP001302274"/>
    </source>
</evidence>
<keyword evidence="3" id="KW-1185">Reference proteome</keyword>
<accession>A0ABU5VUB1</accession>
<evidence type="ECO:0000256" key="1">
    <source>
        <dbReference type="SAM" id="SignalP"/>
    </source>
</evidence>
<gene>
    <name evidence="2" type="ORF">SHI21_10540</name>
</gene>
<organism evidence="2 3">
    <name type="scientific">Bacteriovorax antarcticus</name>
    <dbReference type="NCBI Taxonomy" id="3088717"/>
    <lineage>
        <taxon>Bacteria</taxon>
        <taxon>Pseudomonadati</taxon>
        <taxon>Bdellovibrionota</taxon>
        <taxon>Bacteriovoracia</taxon>
        <taxon>Bacteriovoracales</taxon>
        <taxon>Bacteriovoracaceae</taxon>
        <taxon>Bacteriovorax</taxon>
    </lineage>
</organism>
<comment type="caution">
    <text evidence="2">The sequence shown here is derived from an EMBL/GenBank/DDBJ whole genome shotgun (WGS) entry which is preliminary data.</text>
</comment>
<proteinExistence type="predicted"/>
<protein>
    <recommendedName>
        <fullName evidence="4">Outer membrane protein beta-barrel domain-containing protein</fullName>
    </recommendedName>
</protein>
<evidence type="ECO:0008006" key="4">
    <source>
        <dbReference type="Google" id="ProtNLM"/>
    </source>
</evidence>
<sequence length="167" mass="17787">MKICLTILVSLFAATTSFAAPLSDVLTGSTNANLVLAQDSNDDYKASFNAAFGYDHVYANGLQVGATIGGSFSDDYNTFTALVGPGYNCSPEDIGNSFNADVKVGFVRTNIGNHTETEFAATVQGGKRFKLAESVSYAPGIEVSKIFADNAKDPTITFNIFKFAFLF</sequence>
<reference evidence="2 3" key="1">
    <citation type="submission" date="2023-11" db="EMBL/GenBank/DDBJ databases">
        <title>A Novel Polar Bacteriovorax (B. antarcticus) Isolated from the Biocrust in Antarctica.</title>
        <authorList>
            <person name="Mun W."/>
            <person name="Choi S.Y."/>
            <person name="Mitchell R.J."/>
        </authorList>
    </citation>
    <scope>NUCLEOTIDE SEQUENCE [LARGE SCALE GENOMIC DNA]</scope>
    <source>
        <strain evidence="2 3">PP10</strain>
    </source>
</reference>
<dbReference type="RefSeq" id="WP_323576455.1">
    <property type="nucleotide sequence ID" value="NZ_JAYGJQ010000002.1"/>
</dbReference>
<evidence type="ECO:0000313" key="2">
    <source>
        <dbReference type="EMBL" id="MEA9356646.1"/>
    </source>
</evidence>
<feature type="chain" id="PRO_5047455935" description="Outer membrane protein beta-barrel domain-containing protein" evidence="1">
    <location>
        <begin position="20"/>
        <end position="167"/>
    </location>
</feature>
<name>A0ABU5VUB1_9BACT</name>